<keyword evidence="2" id="KW-1185">Reference proteome</keyword>
<dbReference type="EMBL" id="CP002582">
    <property type="protein sequence ID" value="ADZ82859.1"/>
    <property type="molecule type" value="Genomic_DNA"/>
</dbReference>
<sequence length="174" mass="20348">MNINHEDFTVNKLIVLYLLSQVKMPLSLSQMTQIILERGYTDYFSLQQYLTELETSKFITISKQSNASYFEISSKGEEALEFFASRIPEFIRKELDLFIENNWRKFKSELDIHAEYTPNKTNDYMVHCKVTENHSTLIDLNISVGSKKQAIELCNKWKTNATELYGEILQLLSK</sequence>
<dbReference type="Pfam" id="PF14277">
    <property type="entry name" value="DUF4364"/>
    <property type="match status" value="1"/>
</dbReference>
<dbReference type="STRING" id="642492.Clole_1130"/>
<evidence type="ECO:0000313" key="2">
    <source>
        <dbReference type="Proteomes" id="UP000008467"/>
    </source>
</evidence>
<dbReference type="InterPro" id="IPR036390">
    <property type="entry name" value="WH_DNA-bd_sf"/>
</dbReference>
<reference evidence="1 2" key="1">
    <citation type="journal article" date="2011" name="J. Bacteriol.">
        <title>Complete genome sequence of the cellulose-degrading bacterium Cellulosilyticum lentocellum.</title>
        <authorList>
            <consortium name="US DOE Joint Genome Institute"/>
            <person name="Miller D.A."/>
            <person name="Suen G."/>
            <person name="Bruce D."/>
            <person name="Copeland A."/>
            <person name="Cheng J.F."/>
            <person name="Detter C."/>
            <person name="Goodwin L.A."/>
            <person name="Han C.S."/>
            <person name="Hauser L.J."/>
            <person name="Land M.L."/>
            <person name="Lapidus A."/>
            <person name="Lucas S."/>
            <person name="Meincke L."/>
            <person name="Pitluck S."/>
            <person name="Tapia R."/>
            <person name="Teshima H."/>
            <person name="Woyke T."/>
            <person name="Fox B.G."/>
            <person name="Angert E.R."/>
            <person name="Currie C.R."/>
        </authorList>
    </citation>
    <scope>NUCLEOTIDE SEQUENCE [LARGE SCALE GENOMIC DNA]</scope>
    <source>
        <strain evidence="2">ATCC 49066 / DSM 5427 / NCIMB 11756 / RHM5</strain>
    </source>
</reference>
<dbReference type="InterPro" id="IPR036388">
    <property type="entry name" value="WH-like_DNA-bd_sf"/>
</dbReference>
<dbReference type="RefSeq" id="WP_013656158.1">
    <property type="nucleotide sequence ID" value="NC_015275.1"/>
</dbReference>
<dbReference type="eggNOG" id="COG3432">
    <property type="taxonomic scope" value="Bacteria"/>
</dbReference>
<protein>
    <recommendedName>
        <fullName evidence="3">DUF4364 family protein</fullName>
    </recommendedName>
</protein>
<evidence type="ECO:0000313" key="1">
    <source>
        <dbReference type="EMBL" id="ADZ82859.1"/>
    </source>
</evidence>
<dbReference type="SUPFAM" id="SSF46785">
    <property type="entry name" value="Winged helix' DNA-binding domain"/>
    <property type="match status" value="1"/>
</dbReference>
<accession>F2JSM5</accession>
<dbReference type="Gene3D" id="1.10.10.10">
    <property type="entry name" value="Winged helix-like DNA-binding domain superfamily/Winged helix DNA-binding domain"/>
    <property type="match status" value="1"/>
</dbReference>
<dbReference type="InterPro" id="IPR025374">
    <property type="entry name" value="DUF4364"/>
</dbReference>
<name>F2JSM5_CELLD</name>
<dbReference type="AlphaFoldDB" id="F2JSM5"/>
<proteinExistence type="predicted"/>
<organism evidence="1 2">
    <name type="scientific">Cellulosilyticum lentocellum (strain ATCC 49066 / DSM 5427 / NCIMB 11756 / RHM5)</name>
    <name type="common">Clostridium lentocellum</name>
    <dbReference type="NCBI Taxonomy" id="642492"/>
    <lineage>
        <taxon>Bacteria</taxon>
        <taxon>Bacillati</taxon>
        <taxon>Bacillota</taxon>
        <taxon>Clostridia</taxon>
        <taxon>Lachnospirales</taxon>
        <taxon>Cellulosilyticaceae</taxon>
        <taxon>Cellulosilyticum</taxon>
    </lineage>
</organism>
<dbReference type="KEGG" id="cle:Clole_1130"/>
<dbReference type="Proteomes" id="UP000008467">
    <property type="component" value="Chromosome"/>
</dbReference>
<dbReference type="HOGENOM" id="CLU_103675_1_0_9"/>
<gene>
    <name evidence="1" type="ordered locus">Clole_1130</name>
</gene>
<evidence type="ECO:0008006" key="3">
    <source>
        <dbReference type="Google" id="ProtNLM"/>
    </source>
</evidence>